<keyword evidence="4 11" id="KW-0240">DNA-directed RNA polymerase</keyword>
<comment type="similarity">
    <text evidence="1 11">Belongs to the RNA polymerase subunit omega family.</text>
</comment>
<evidence type="ECO:0000256" key="4">
    <source>
        <dbReference type="ARBA" id="ARBA00022478"/>
    </source>
</evidence>
<dbReference type="InterPro" id="IPR006110">
    <property type="entry name" value="Pol_omega/Rpo6/RPB6"/>
</dbReference>
<name>A0A7C5SX75_9AQUI</name>
<keyword evidence="7 11" id="KW-0804">Transcription</keyword>
<comment type="catalytic activity">
    <reaction evidence="10 11">
        <text>RNA(n) + a ribonucleoside 5'-triphosphate = RNA(n+1) + diphosphate</text>
        <dbReference type="Rhea" id="RHEA:21248"/>
        <dbReference type="Rhea" id="RHEA-COMP:14527"/>
        <dbReference type="Rhea" id="RHEA-COMP:17342"/>
        <dbReference type="ChEBI" id="CHEBI:33019"/>
        <dbReference type="ChEBI" id="CHEBI:61557"/>
        <dbReference type="ChEBI" id="CHEBI:140395"/>
        <dbReference type="EC" id="2.7.7.6"/>
    </reaction>
</comment>
<evidence type="ECO:0000256" key="5">
    <source>
        <dbReference type="ARBA" id="ARBA00022679"/>
    </source>
</evidence>
<evidence type="ECO:0000256" key="10">
    <source>
        <dbReference type="ARBA" id="ARBA00048552"/>
    </source>
</evidence>
<dbReference type="NCBIfam" id="TIGR00690">
    <property type="entry name" value="rpoZ"/>
    <property type="match status" value="1"/>
</dbReference>
<comment type="caution">
    <text evidence="12">The sequence shown here is derived from an EMBL/GenBank/DDBJ whole genome shotgun (WGS) entry which is preliminary data.</text>
</comment>
<dbReference type="GO" id="GO:0000428">
    <property type="term" value="C:DNA-directed RNA polymerase complex"/>
    <property type="evidence" value="ECO:0007669"/>
    <property type="project" value="UniProtKB-KW"/>
</dbReference>
<evidence type="ECO:0000256" key="2">
    <source>
        <dbReference type="ARBA" id="ARBA00012418"/>
    </source>
</evidence>
<dbReference type="InterPro" id="IPR036161">
    <property type="entry name" value="RPB6/omega-like_sf"/>
</dbReference>
<reference evidence="12" key="1">
    <citation type="journal article" date="2020" name="mSystems">
        <title>Genome- and Community-Level Interaction Insights into Carbon Utilization and Element Cycling Functions of Hydrothermarchaeota in Hydrothermal Sediment.</title>
        <authorList>
            <person name="Zhou Z."/>
            <person name="Liu Y."/>
            <person name="Xu W."/>
            <person name="Pan J."/>
            <person name="Luo Z.H."/>
            <person name="Li M."/>
        </authorList>
    </citation>
    <scope>NUCLEOTIDE SEQUENCE [LARGE SCALE GENOMIC DNA]</scope>
    <source>
        <strain evidence="12">SpSt-114</strain>
    </source>
</reference>
<evidence type="ECO:0000256" key="8">
    <source>
        <dbReference type="ARBA" id="ARBA00029924"/>
    </source>
</evidence>
<dbReference type="HAMAP" id="MF_00366">
    <property type="entry name" value="RNApol_bact_RpoZ"/>
    <property type="match status" value="1"/>
</dbReference>
<dbReference type="PANTHER" id="PTHR34476">
    <property type="entry name" value="DNA-DIRECTED RNA POLYMERASE SUBUNIT OMEGA"/>
    <property type="match status" value="1"/>
</dbReference>
<evidence type="ECO:0000313" key="12">
    <source>
        <dbReference type="EMBL" id="HHO74321.1"/>
    </source>
</evidence>
<dbReference type="InterPro" id="IPR003716">
    <property type="entry name" value="DNA-dir_RNA_pol_omega"/>
</dbReference>
<dbReference type="PANTHER" id="PTHR34476:SF1">
    <property type="entry name" value="DNA-DIRECTED RNA POLYMERASE SUBUNIT OMEGA"/>
    <property type="match status" value="1"/>
</dbReference>
<organism evidence="12">
    <name type="scientific">Thermocrinis ruber</name>
    <dbReference type="NCBI Taxonomy" id="75906"/>
    <lineage>
        <taxon>Bacteria</taxon>
        <taxon>Pseudomonadati</taxon>
        <taxon>Aquificota</taxon>
        <taxon>Aquificia</taxon>
        <taxon>Aquificales</taxon>
        <taxon>Aquificaceae</taxon>
        <taxon>Thermocrinis</taxon>
    </lineage>
</organism>
<comment type="subunit">
    <text evidence="11">The RNAP catalytic core consists of 2 alpha, 1 beta, 1 beta' and 1 omega subunit. When a sigma factor is associated with the core the holoenzyme is formed, which can initiate transcription.</text>
</comment>
<dbReference type="GO" id="GO:0003677">
    <property type="term" value="F:DNA binding"/>
    <property type="evidence" value="ECO:0007669"/>
    <property type="project" value="UniProtKB-UniRule"/>
</dbReference>
<sequence length="73" mass="8382">MSKRPNIEGALKQVSSRYELVHAAAKRVEQLLKEGDDIFVRDKVKKELIKKTFYAIEELAEGKVQVKKVNLEP</sequence>
<dbReference type="Pfam" id="PF01192">
    <property type="entry name" value="RNA_pol_Rpb6"/>
    <property type="match status" value="1"/>
</dbReference>
<dbReference type="EC" id="2.7.7.6" evidence="2 11"/>
<evidence type="ECO:0000256" key="1">
    <source>
        <dbReference type="ARBA" id="ARBA00006711"/>
    </source>
</evidence>
<dbReference type="Gene3D" id="3.90.940.10">
    <property type="match status" value="1"/>
</dbReference>
<evidence type="ECO:0000256" key="9">
    <source>
        <dbReference type="ARBA" id="ARBA00030998"/>
    </source>
</evidence>
<gene>
    <name evidence="11 12" type="primary">rpoZ</name>
    <name evidence="12" type="ORF">ENN04_06795</name>
</gene>
<evidence type="ECO:0000256" key="6">
    <source>
        <dbReference type="ARBA" id="ARBA00022695"/>
    </source>
</evidence>
<keyword evidence="5 11" id="KW-0808">Transferase</keyword>
<accession>A0A7C5SX75</accession>
<dbReference type="SMART" id="SM01409">
    <property type="entry name" value="RNA_pol_Rpb6"/>
    <property type="match status" value="1"/>
</dbReference>
<comment type="function">
    <text evidence="11">Promotes RNA polymerase assembly. Latches the N- and C-terminal regions of the beta' subunit thereby facilitating its interaction with the beta and alpha subunits.</text>
</comment>
<evidence type="ECO:0000256" key="7">
    <source>
        <dbReference type="ARBA" id="ARBA00023163"/>
    </source>
</evidence>
<evidence type="ECO:0000256" key="3">
    <source>
        <dbReference type="ARBA" id="ARBA00013725"/>
    </source>
</evidence>
<dbReference type="EMBL" id="DSAC01000085">
    <property type="protein sequence ID" value="HHO74321.1"/>
    <property type="molecule type" value="Genomic_DNA"/>
</dbReference>
<dbReference type="GO" id="GO:0006351">
    <property type="term" value="P:DNA-templated transcription"/>
    <property type="evidence" value="ECO:0007669"/>
    <property type="project" value="UniProtKB-UniRule"/>
</dbReference>
<dbReference type="SUPFAM" id="SSF63562">
    <property type="entry name" value="RPB6/omega subunit-like"/>
    <property type="match status" value="1"/>
</dbReference>
<dbReference type="GO" id="GO:0003899">
    <property type="term" value="F:DNA-directed RNA polymerase activity"/>
    <property type="evidence" value="ECO:0007669"/>
    <property type="project" value="UniProtKB-UniRule"/>
</dbReference>
<protein>
    <recommendedName>
        <fullName evidence="3 11">DNA-directed RNA polymerase subunit omega</fullName>
        <shortName evidence="11">RNAP omega subunit</shortName>
        <ecNumber evidence="2 11">2.7.7.6</ecNumber>
    </recommendedName>
    <alternativeName>
        <fullName evidence="9 11">RNA polymerase omega subunit</fullName>
    </alternativeName>
    <alternativeName>
        <fullName evidence="8 11">Transcriptase subunit omega</fullName>
    </alternativeName>
</protein>
<proteinExistence type="inferred from homology"/>
<evidence type="ECO:0000256" key="11">
    <source>
        <dbReference type="HAMAP-Rule" id="MF_00366"/>
    </source>
</evidence>
<keyword evidence="6 11" id="KW-0548">Nucleotidyltransferase</keyword>
<dbReference type="AlphaFoldDB" id="A0A7C5SX75"/>